<dbReference type="SUPFAM" id="SSF50044">
    <property type="entry name" value="SH3-domain"/>
    <property type="match status" value="1"/>
</dbReference>
<dbReference type="GO" id="GO:0043130">
    <property type="term" value="F:ubiquitin binding"/>
    <property type="evidence" value="ECO:0007669"/>
    <property type="project" value="InterPro"/>
</dbReference>
<dbReference type="PANTHER" id="PTHR45929">
    <property type="entry name" value="JAK PATHWAY SIGNAL TRANSDUCTION ADAPTOR MOLECULE"/>
    <property type="match status" value="1"/>
</dbReference>
<name>A0A0L0S4A9_ALLM3</name>
<gene>
    <name evidence="11" type="ORF">AMAG_02950</name>
</gene>
<dbReference type="InterPro" id="IPR001452">
    <property type="entry name" value="SH3_domain"/>
</dbReference>
<dbReference type="InterPro" id="IPR008942">
    <property type="entry name" value="ENTH_VHS"/>
</dbReference>
<dbReference type="OrthoDB" id="10255964at2759"/>
<evidence type="ECO:0000256" key="4">
    <source>
        <dbReference type="ARBA" id="ARBA00018978"/>
    </source>
</evidence>
<dbReference type="EMBL" id="GG745331">
    <property type="protein sequence ID" value="KNE57209.1"/>
    <property type="molecule type" value="Genomic_DNA"/>
</dbReference>
<evidence type="ECO:0000256" key="1">
    <source>
        <dbReference type="ARBA" id="ARBA00004177"/>
    </source>
</evidence>
<dbReference type="SUPFAM" id="SSF48464">
    <property type="entry name" value="ENTH/VHS domain"/>
    <property type="match status" value="1"/>
</dbReference>
<dbReference type="InterPro" id="IPR036028">
    <property type="entry name" value="SH3-like_dom_sf"/>
</dbReference>
<dbReference type="Pfam" id="PF00790">
    <property type="entry name" value="VHS"/>
    <property type="match status" value="1"/>
</dbReference>
<feature type="compositionally biased region" description="Pro residues" evidence="8">
    <location>
        <begin position="513"/>
        <end position="534"/>
    </location>
</feature>
<evidence type="ECO:0000259" key="10">
    <source>
        <dbReference type="PROSITE" id="PS50179"/>
    </source>
</evidence>
<keyword evidence="12" id="KW-1185">Reference proteome</keyword>
<dbReference type="AlphaFoldDB" id="A0A0L0S4A9"/>
<dbReference type="PRINTS" id="PR00452">
    <property type="entry name" value="SH3DOMAIN"/>
</dbReference>
<dbReference type="GO" id="GO:0035091">
    <property type="term" value="F:phosphatidylinositol binding"/>
    <property type="evidence" value="ECO:0007669"/>
    <property type="project" value="InterPro"/>
</dbReference>
<dbReference type="InterPro" id="IPR050670">
    <property type="entry name" value="STAM"/>
</dbReference>
<feature type="region of interest" description="Disordered" evidence="8">
    <location>
        <begin position="207"/>
        <end position="228"/>
    </location>
</feature>
<reference evidence="12" key="2">
    <citation type="submission" date="2009-11" db="EMBL/GenBank/DDBJ databases">
        <title>The Genome Sequence of Allomyces macrogynus strain ATCC 38327.</title>
        <authorList>
            <consortium name="The Broad Institute Genome Sequencing Platform"/>
            <person name="Russ C."/>
            <person name="Cuomo C."/>
            <person name="Shea T."/>
            <person name="Young S.K."/>
            <person name="Zeng Q."/>
            <person name="Koehrsen M."/>
            <person name="Haas B."/>
            <person name="Borodovsky M."/>
            <person name="Guigo R."/>
            <person name="Alvarado L."/>
            <person name="Berlin A."/>
            <person name="Borenstein D."/>
            <person name="Chen Z."/>
            <person name="Engels R."/>
            <person name="Freedman E."/>
            <person name="Gellesch M."/>
            <person name="Goldberg J."/>
            <person name="Griggs A."/>
            <person name="Gujja S."/>
            <person name="Heiman D."/>
            <person name="Hepburn T."/>
            <person name="Howarth C."/>
            <person name="Jen D."/>
            <person name="Larson L."/>
            <person name="Lewis B."/>
            <person name="Mehta T."/>
            <person name="Park D."/>
            <person name="Pearson M."/>
            <person name="Roberts A."/>
            <person name="Saif S."/>
            <person name="Shenoy N."/>
            <person name="Sisk P."/>
            <person name="Stolte C."/>
            <person name="Sykes S."/>
            <person name="Walk T."/>
            <person name="White J."/>
            <person name="Yandava C."/>
            <person name="Burger G."/>
            <person name="Gray M.W."/>
            <person name="Holland P.W.H."/>
            <person name="King N."/>
            <person name="Lang F.B.F."/>
            <person name="Roger A.J."/>
            <person name="Ruiz-Trillo I."/>
            <person name="Lander E."/>
            <person name="Nusbaum C."/>
        </authorList>
    </citation>
    <scope>NUCLEOTIDE SEQUENCE [LARGE SCALE GENOMIC DNA]</scope>
    <source>
        <strain evidence="12">ATCC 38327</strain>
    </source>
</reference>
<dbReference type="OMA" id="QVYRDWW"/>
<comment type="subcellular location">
    <subcellularLocation>
        <location evidence="1">Endosome</location>
    </subcellularLocation>
</comment>
<dbReference type="PROSITE" id="PS50002">
    <property type="entry name" value="SH3"/>
    <property type="match status" value="1"/>
</dbReference>
<sequence length="643" mass="67054">MSLPYSSLDLIRPPFPRTQQSNTMSNANEIRDMVDAATSENLVTDDWAMIMDICDRIEQVDNGPRTCVLAIAKRIPHKNQNVVLHALTLTEALVKNCNVAVQHEISSRPFTEVLVKKLTASDISPKLQQKILQLIQFCADEYKSDPSLAYMADVRDRLAAQGFAFPSTNQPAARKSSSSADADAERREREELELAMALSLSEQAAQTANRTFRKTASPPPAATPAPAPVPQAQFHVRALYDFAGAERGELPFKAGDVLAVVDADYDDWWTASFRGKSGLIPANYVERLGGAGAPAAAAEPPRSTATVSPVPAATTTTTSAVASTPGLDRAAVDSLLRDASAVDDLLSALAALDPRTPPSSSPGVQAAYSRVVAMRPGLIHQLKHATDLKDRLAMLHDQLTRARATYDRLMDQVLRMPKGPYGAPAAFAPQSGYGPGPGMYGPPPPMGMYAPQGIGMPPQGGFPPGPGAPGGFAPGPVPENTTGAYIPPQGPPMAQGPPPPMQHPQPTGAYAPGPTPTPGAYAPPPPHGPTPPPGAGGGAPHYVYGPPGGSVPVQPTGTPGYAPPPPEGYTPPPGWGQQPPYGGGYVGVPPLATGSPQPPGGFTGAQVPPHATGSPQPQQQYAGGPPMGPPPGQQPPQAYYQPS</sequence>
<proteinExistence type="inferred from homology"/>
<feature type="compositionally biased region" description="Low complexity" evidence="8">
    <location>
        <begin position="172"/>
        <end position="181"/>
    </location>
</feature>
<dbReference type="InterPro" id="IPR002014">
    <property type="entry name" value="VHS_dom"/>
</dbReference>
<comment type="similarity">
    <text evidence="2">Belongs to the STAM family.</text>
</comment>
<evidence type="ECO:0000256" key="2">
    <source>
        <dbReference type="ARBA" id="ARBA00009666"/>
    </source>
</evidence>
<dbReference type="SMART" id="SM00326">
    <property type="entry name" value="SH3"/>
    <property type="match status" value="1"/>
</dbReference>
<evidence type="ECO:0000256" key="6">
    <source>
        <dbReference type="ARBA" id="ARBA00022753"/>
    </source>
</evidence>
<feature type="region of interest" description="Disordered" evidence="8">
    <location>
        <begin position="457"/>
        <end position="643"/>
    </location>
</feature>
<feature type="compositionally biased region" description="Pro residues" evidence="8">
    <location>
        <begin position="561"/>
        <end position="574"/>
    </location>
</feature>
<dbReference type="SMART" id="SM00288">
    <property type="entry name" value="VHS"/>
    <property type="match status" value="1"/>
</dbReference>
<dbReference type="Gene3D" id="1.20.5.1940">
    <property type="match status" value="1"/>
</dbReference>
<feature type="region of interest" description="Disordered" evidence="8">
    <location>
        <begin position="165"/>
        <end position="188"/>
    </location>
</feature>
<dbReference type="CDD" id="cd16978">
    <property type="entry name" value="VHS_HSE1"/>
    <property type="match status" value="1"/>
</dbReference>
<evidence type="ECO:0000256" key="5">
    <source>
        <dbReference type="ARBA" id="ARBA00022443"/>
    </source>
</evidence>
<evidence type="ECO:0000313" key="12">
    <source>
        <dbReference type="Proteomes" id="UP000054350"/>
    </source>
</evidence>
<reference evidence="11 12" key="1">
    <citation type="submission" date="2009-11" db="EMBL/GenBank/DDBJ databases">
        <title>Annotation of Allomyces macrogynus ATCC 38327.</title>
        <authorList>
            <consortium name="The Broad Institute Genome Sequencing Platform"/>
            <person name="Russ C."/>
            <person name="Cuomo C."/>
            <person name="Burger G."/>
            <person name="Gray M.W."/>
            <person name="Holland P.W.H."/>
            <person name="King N."/>
            <person name="Lang F.B.F."/>
            <person name="Roger A.J."/>
            <person name="Ruiz-Trillo I."/>
            <person name="Young S.K."/>
            <person name="Zeng Q."/>
            <person name="Gargeya S."/>
            <person name="Fitzgerald M."/>
            <person name="Haas B."/>
            <person name="Abouelleil A."/>
            <person name="Alvarado L."/>
            <person name="Arachchi H.M."/>
            <person name="Berlin A."/>
            <person name="Chapman S.B."/>
            <person name="Gearin G."/>
            <person name="Goldberg J."/>
            <person name="Griggs A."/>
            <person name="Gujja S."/>
            <person name="Hansen M."/>
            <person name="Heiman D."/>
            <person name="Howarth C."/>
            <person name="Larimer J."/>
            <person name="Lui A."/>
            <person name="MacDonald P.J.P."/>
            <person name="McCowen C."/>
            <person name="Montmayeur A."/>
            <person name="Murphy C."/>
            <person name="Neiman D."/>
            <person name="Pearson M."/>
            <person name="Priest M."/>
            <person name="Roberts A."/>
            <person name="Saif S."/>
            <person name="Shea T."/>
            <person name="Sisk P."/>
            <person name="Stolte C."/>
            <person name="Sykes S."/>
            <person name="Wortman J."/>
            <person name="Nusbaum C."/>
            <person name="Birren B."/>
        </authorList>
    </citation>
    <scope>NUCLEOTIDE SEQUENCE [LARGE SCALE GENOMIC DNA]</scope>
    <source>
        <strain evidence="11 12">ATCC 38327</strain>
    </source>
</reference>
<accession>A0A0L0S4A9</accession>
<keyword evidence="6" id="KW-0967">Endosome</keyword>
<dbReference type="VEuPathDB" id="FungiDB:AMAG_02950"/>
<feature type="compositionally biased region" description="Pro residues" evidence="8">
    <location>
        <begin position="488"/>
        <end position="503"/>
    </location>
</feature>
<feature type="compositionally biased region" description="Low complexity" evidence="8">
    <location>
        <begin position="615"/>
        <end position="624"/>
    </location>
</feature>
<feature type="domain" description="SH3" evidence="9">
    <location>
        <begin position="231"/>
        <end position="290"/>
    </location>
</feature>
<dbReference type="Proteomes" id="UP000054350">
    <property type="component" value="Unassembled WGS sequence"/>
</dbReference>
<dbReference type="Pfam" id="PF00018">
    <property type="entry name" value="SH3_1"/>
    <property type="match status" value="1"/>
</dbReference>
<dbReference type="GO" id="GO:0033565">
    <property type="term" value="C:ESCRT-0 complex"/>
    <property type="evidence" value="ECO:0007669"/>
    <property type="project" value="TreeGrafter"/>
</dbReference>
<dbReference type="GO" id="GO:0043328">
    <property type="term" value="P:protein transport to vacuole involved in ubiquitin-dependent protein catabolic process via the multivesicular body sorting pathway"/>
    <property type="evidence" value="ECO:0007669"/>
    <property type="project" value="TreeGrafter"/>
</dbReference>
<feature type="region of interest" description="Disordered" evidence="8">
    <location>
        <begin position="293"/>
        <end position="321"/>
    </location>
</feature>
<evidence type="ECO:0000259" key="9">
    <source>
        <dbReference type="PROSITE" id="PS50002"/>
    </source>
</evidence>
<feature type="domain" description="VHS" evidence="10">
    <location>
        <begin position="37"/>
        <end position="166"/>
    </location>
</feature>
<dbReference type="PROSITE" id="PS50179">
    <property type="entry name" value="VHS"/>
    <property type="match status" value="1"/>
</dbReference>
<organism evidence="11 12">
    <name type="scientific">Allomyces macrogynus (strain ATCC 38327)</name>
    <name type="common">Allomyces javanicus var. macrogynus</name>
    <dbReference type="NCBI Taxonomy" id="578462"/>
    <lineage>
        <taxon>Eukaryota</taxon>
        <taxon>Fungi</taxon>
        <taxon>Fungi incertae sedis</taxon>
        <taxon>Blastocladiomycota</taxon>
        <taxon>Blastocladiomycetes</taxon>
        <taxon>Blastocladiales</taxon>
        <taxon>Blastocladiaceae</taxon>
        <taxon>Allomyces</taxon>
    </lineage>
</organism>
<evidence type="ECO:0000256" key="3">
    <source>
        <dbReference type="ARBA" id="ARBA00017923"/>
    </source>
</evidence>
<dbReference type="PANTHER" id="PTHR45929:SF3">
    <property type="entry name" value="JAK PATHWAY SIGNAL TRANSDUCTION ADAPTOR MOLECULE"/>
    <property type="match status" value="1"/>
</dbReference>
<dbReference type="STRING" id="578462.A0A0L0S4A9"/>
<keyword evidence="5 7" id="KW-0728">SH3 domain</keyword>
<evidence type="ECO:0000256" key="8">
    <source>
        <dbReference type="SAM" id="MobiDB-lite"/>
    </source>
</evidence>
<dbReference type="eggNOG" id="KOG2199">
    <property type="taxonomic scope" value="Eukaryota"/>
</dbReference>
<dbReference type="FunFam" id="2.30.30.40:FF:000072">
    <property type="entry name" value="Unconventional Myosin IB"/>
    <property type="match status" value="1"/>
</dbReference>
<dbReference type="Gene3D" id="2.30.30.40">
    <property type="entry name" value="SH3 Domains"/>
    <property type="match status" value="1"/>
</dbReference>
<feature type="compositionally biased region" description="Pro residues" evidence="8">
    <location>
        <begin position="217"/>
        <end position="228"/>
    </location>
</feature>
<evidence type="ECO:0000313" key="11">
    <source>
        <dbReference type="EMBL" id="KNE57209.1"/>
    </source>
</evidence>
<protein>
    <recommendedName>
        <fullName evidence="3">Class E vacuolar protein-sorting machinery protein HSE1</fullName>
    </recommendedName>
    <alternativeName>
        <fullName evidence="4">Class E vacuolar protein-sorting machinery protein hse1</fullName>
    </alternativeName>
</protein>
<evidence type="ECO:0000256" key="7">
    <source>
        <dbReference type="PROSITE-ProRule" id="PRU00192"/>
    </source>
</evidence>
<dbReference type="Gene3D" id="1.25.40.90">
    <property type="match status" value="1"/>
</dbReference>